<name>A0ABV6JDL2_9BACL</name>
<keyword evidence="4" id="KW-1185">Reference proteome</keyword>
<dbReference type="PANTHER" id="PTHR48267:SF1">
    <property type="entry name" value="BILIRUBIN OXIDASE"/>
    <property type="match status" value="1"/>
</dbReference>
<dbReference type="Pfam" id="PF07731">
    <property type="entry name" value="Cu-oxidase_2"/>
    <property type="match status" value="1"/>
</dbReference>
<comment type="similarity">
    <text evidence="1">Belongs to the multicopper oxidase family.</text>
</comment>
<dbReference type="InterPro" id="IPR045087">
    <property type="entry name" value="Cu-oxidase_fam"/>
</dbReference>
<evidence type="ECO:0000259" key="2">
    <source>
        <dbReference type="Pfam" id="PF07731"/>
    </source>
</evidence>
<evidence type="ECO:0000313" key="4">
    <source>
        <dbReference type="Proteomes" id="UP001589818"/>
    </source>
</evidence>
<dbReference type="RefSeq" id="WP_256555648.1">
    <property type="nucleotide sequence ID" value="NZ_JBHLVF010000037.1"/>
</dbReference>
<accession>A0ABV6JDL2</accession>
<dbReference type="Gene3D" id="2.60.40.420">
    <property type="entry name" value="Cupredoxins - blue copper proteins"/>
    <property type="match status" value="1"/>
</dbReference>
<gene>
    <name evidence="3" type="ORF">ACFFJ8_21835</name>
</gene>
<evidence type="ECO:0000256" key="1">
    <source>
        <dbReference type="ARBA" id="ARBA00010609"/>
    </source>
</evidence>
<organism evidence="3 4">
    <name type="scientific">Paenibacillus mendelii</name>
    <dbReference type="NCBI Taxonomy" id="206163"/>
    <lineage>
        <taxon>Bacteria</taxon>
        <taxon>Bacillati</taxon>
        <taxon>Bacillota</taxon>
        <taxon>Bacilli</taxon>
        <taxon>Bacillales</taxon>
        <taxon>Paenibacillaceae</taxon>
        <taxon>Paenibacillus</taxon>
    </lineage>
</organism>
<protein>
    <submittedName>
        <fullName evidence="3">Multicopper oxidase domain-containing protein</fullName>
    </submittedName>
</protein>
<dbReference type="Proteomes" id="UP001589818">
    <property type="component" value="Unassembled WGS sequence"/>
</dbReference>
<proteinExistence type="inferred from homology"/>
<reference evidence="3 4" key="1">
    <citation type="submission" date="2024-09" db="EMBL/GenBank/DDBJ databases">
        <authorList>
            <person name="Sun Q."/>
            <person name="Mori K."/>
        </authorList>
    </citation>
    <scope>NUCLEOTIDE SEQUENCE [LARGE SCALE GENOMIC DNA]</scope>
    <source>
        <strain evidence="3 4">CCM 4839</strain>
    </source>
</reference>
<feature type="domain" description="Plastocyanin-like" evidence="2">
    <location>
        <begin position="8"/>
        <end position="47"/>
    </location>
</feature>
<comment type="caution">
    <text evidence="3">The sequence shown here is derived from an EMBL/GenBank/DDBJ whole genome shotgun (WGS) entry which is preliminary data.</text>
</comment>
<dbReference type="SUPFAM" id="SSF49503">
    <property type="entry name" value="Cupredoxins"/>
    <property type="match status" value="1"/>
</dbReference>
<dbReference type="PANTHER" id="PTHR48267">
    <property type="entry name" value="CUPREDOXIN SUPERFAMILY PROTEIN"/>
    <property type="match status" value="1"/>
</dbReference>
<dbReference type="EMBL" id="JBHLVF010000037">
    <property type="protein sequence ID" value="MFC0393998.1"/>
    <property type="molecule type" value="Genomic_DNA"/>
</dbReference>
<sequence>MWIDRISERIEAGTIEIWRIINIIDDDPHPIHLHLVDFQILDRQPFDVSLFQKTETLFLRDLPLLLIPLKRD</sequence>
<evidence type="ECO:0000313" key="3">
    <source>
        <dbReference type="EMBL" id="MFC0393998.1"/>
    </source>
</evidence>
<dbReference type="InterPro" id="IPR008972">
    <property type="entry name" value="Cupredoxin"/>
</dbReference>
<dbReference type="InterPro" id="IPR011706">
    <property type="entry name" value="Cu-oxidase_C"/>
</dbReference>